<dbReference type="InterPro" id="IPR006143">
    <property type="entry name" value="RND_pump_MFP"/>
</dbReference>
<dbReference type="SUPFAM" id="SSF111369">
    <property type="entry name" value="HlyD-like secretion proteins"/>
    <property type="match status" value="1"/>
</dbReference>
<feature type="chain" id="PRO_5013234060" evidence="3">
    <location>
        <begin position="22"/>
        <end position="334"/>
    </location>
</feature>
<dbReference type="KEGG" id="bsan:CHH28_16740"/>
<keyword evidence="2" id="KW-0175">Coiled coil</keyword>
<dbReference type="InterPro" id="IPR058792">
    <property type="entry name" value="Beta-barrel_RND_2"/>
</dbReference>
<dbReference type="Gene3D" id="1.10.287.470">
    <property type="entry name" value="Helix hairpin bin"/>
    <property type="match status" value="1"/>
</dbReference>
<dbReference type="Pfam" id="PF25973">
    <property type="entry name" value="BSH_CzcB"/>
    <property type="match status" value="1"/>
</dbReference>
<feature type="domain" description="CusB-like beta-barrel" evidence="4">
    <location>
        <begin position="186"/>
        <end position="258"/>
    </location>
</feature>
<evidence type="ECO:0000259" key="4">
    <source>
        <dbReference type="Pfam" id="PF25954"/>
    </source>
</evidence>
<dbReference type="Gene3D" id="2.40.30.170">
    <property type="match status" value="1"/>
</dbReference>
<dbReference type="GO" id="GO:0015562">
    <property type="term" value="F:efflux transmembrane transporter activity"/>
    <property type="evidence" value="ECO:0007669"/>
    <property type="project" value="TreeGrafter"/>
</dbReference>
<dbReference type="PANTHER" id="PTHR30469:SF20">
    <property type="entry name" value="EFFLUX RND TRANSPORTER PERIPLASMIC ADAPTOR SUBUNIT"/>
    <property type="match status" value="1"/>
</dbReference>
<dbReference type="Pfam" id="PF25954">
    <property type="entry name" value="Beta-barrel_RND_2"/>
    <property type="match status" value="1"/>
</dbReference>
<dbReference type="OrthoDB" id="9806939at2"/>
<organism evidence="6 7">
    <name type="scientific">Bacterioplanes sanyensis</name>
    <dbReference type="NCBI Taxonomy" id="1249553"/>
    <lineage>
        <taxon>Bacteria</taxon>
        <taxon>Pseudomonadati</taxon>
        <taxon>Pseudomonadota</taxon>
        <taxon>Gammaproteobacteria</taxon>
        <taxon>Oceanospirillales</taxon>
        <taxon>Oceanospirillaceae</taxon>
        <taxon>Bacterioplanes</taxon>
    </lineage>
</organism>
<dbReference type="Proteomes" id="UP000202440">
    <property type="component" value="Chromosome"/>
</dbReference>
<evidence type="ECO:0000259" key="5">
    <source>
        <dbReference type="Pfam" id="PF25973"/>
    </source>
</evidence>
<proteinExistence type="inferred from homology"/>
<name>A0A222FNG2_9GAMM</name>
<keyword evidence="7" id="KW-1185">Reference proteome</keyword>
<evidence type="ECO:0000313" key="7">
    <source>
        <dbReference type="Proteomes" id="UP000202440"/>
    </source>
</evidence>
<evidence type="ECO:0000256" key="3">
    <source>
        <dbReference type="SAM" id="SignalP"/>
    </source>
</evidence>
<comment type="similarity">
    <text evidence="1">Belongs to the membrane fusion protein (MFP) (TC 8.A.1) family.</text>
</comment>
<sequence>MNLWCTALLLLLPLFGQSVMAQPAVVVQVQTTQQRAFSQPVFVSGLLENQSEQTLAFKVAGLVQSVPVDEGSRVKQGQVLAALDLEEIDARVAKAESVLANAERQLTRFQSLQGSNALSIERLQQAETEVQVARSDLTVARFNQRHAVIRAPADGRVLKRFVEPNELAAVGTPMFAFAADTDGWVLSAGVTDRDVVRLRLGDEAQLSFDAFPGQTFAAEVSEMAGRADASHTFRLALRIEQADANMLAGLVGHAQITPSRQYQATPLPLTAMVRGHHGEVEVFIARNQTAVLQRLPLLALQDDTLWVANLASDTEVIVRGAQYLTDGAAIRIQE</sequence>
<reference evidence="6 7" key="1">
    <citation type="submission" date="2017-07" db="EMBL/GenBank/DDBJ databases">
        <title>Annotated genome sequence of Bacterioplanes sanyensis isolated from Red Sea.</title>
        <authorList>
            <person name="Rehman Z.U."/>
        </authorList>
    </citation>
    <scope>NUCLEOTIDE SEQUENCE [LARGE SCALE GENOMIC DNA]</scope>
    <source>
        <strain evidence="6 7">NV9</strain>
    </source>
</reference>
<feature type="coiled-coil region" evidence="2">
    <location>
        <begin position="85"/>
        <end position="112"/>
    </location>
</feature>
<evidence type="ECO:0000256" key="1">
    <source>
        <dbReference type="ARBA" id="ARBA00009477"/>
    </source>
</evidence>
<dbReference type="Gene3D" id="2.40.50.100">
    <property type="match status" value="1"/>
</dbReference>
<feature type="domain" description="CzcB-like barrel-sandwich hybrid" evidence="5">
    <location>
        <begin position="56"/>
        <end position="163"/>
    </location>
</feature>
<protein>
    <submittedName>
        <fullName evidence="6">Efflux transporter periplasmic adaptor subunit</fullName>
    </submittedName>
</protein>
<dbReference type="RefSeq" id="WP_094061391.1">
    <property type="nucleotide sequence ID" value="NZ_CP022530.1"/>
</dbReference>
<dbReference type="AlphaFoldDB" id="A0A222FNG2"/>
<dbReference type="InterPro" id="IPR058647">
    <property type="entry name" value="BSH_CzcB-like"/>
</dbReference>
<dbReference type="GO" id="GO:1990281">
    <property type="term" value="C:efflux pump complex"/>
    <property type="evidence" value="ECO:0007669"/>
    <property type="project" value="TreeGrafter"/>
</dbReference>
<gene>
    <name evidence="6" type="ORF">CHH28_16740</name>
</gene>
<dbReference type="PANTHER" id="PTHR30469">
    <property type="entry name" value="MULTIDRUG RESISTANCE PROTEIN MDTA"/>
    <property type="match status" value="1"/>
</dbReference>
<evidence type="ECO:0000313" key="6">
    <source>
        <dbReference type="EMBL" id="ASP40222.1"/>
    </source>
</evidence>
<accession>A0A222FNG2</accession>
<dbReference type="EMBL" id="CP022530">
    <property type="protein sequence ID" value="ASP40222.1"/>
    <property type="molecule type" value="Genomic_DNA"/>
</dbReference>
<evidence type="ECO:0000256" key="2">
    <source>
        <dbReference type="SAM" id="Coils"/>
    </source>
</evidence>
<feature type="signal peptide" evidence="3">
    <location>
        <begin position="1"/>
        <end position="21"/>
    </location>
</feature>
<keyword evidence="3" id="KW-0732">Signal</keyword>
<dbReference type="NCBIfam" id="TIGR01730">
    <property type="entry name" value="RND_mfp"/>
    <property type="match status" value="1"/>
</dbReference>